<feature type="region of interest" description="Disordered" evidence="1">
    <location>
        <begin position="1"/>
        <end position="29"/>
    </location>
</feature>
<protein>
    <submittedName>
        <fullName evidence="2">Uncharacterized protein</fullName>
    </submittedName>
</protein>
<evidence type="ECO:0000256" key="1">
    <source>
        <dbReference type="SAM" id="MobiDB-lite"/>
    </source>
</evidence>
<evidence type="ECO:0000313" key="2">
    <source>
        <dbReference type="EMBL" id="KOF72896.1"/>
    </source>
</evidence>
<organism evidence="2">
    <name type="scientific">Octopus bimaculoides</name>
    <name type="common">California two-spotted octopus</name>
    <dbReference type="NCBI Taxonomy" id="37653"/>
    <lineage>
        <taxon>Eukaryota</taxon>
        <taxon>Metazoa</taxon>
        <taxon>Spiralia</taxon>
        <taxon>Lophotrochozoa</taxon>
        <taxon>Mollusca</taxon>
        <taxon>Cephalopoda</taxon>
        <taxon>Coleoidea</taxon>
        <taxon>Octopodiformes</taxon>
        <taxon>Octopoda</taxon>
        <taxon>Incirrata</taxon>
        <taxon>Octopodidae</taxon>
        <taxon>Octopus</taxon>
    </lineage>
</organism>
<dbReference type="AlphaFoldDB" id="A0A0L8G783"/>
<accession>A0A0L8G783</accession>
<sequence>MLKTKNKDQNPSMPFSSNNGPSKTSPSTTFASTAFTNIAFHIIGPHGKLRYQRRPSQTSMPSPASPFTNLVLINVDINNNPYQHQ</sequence>
<feature type="compositionally biased region" description="Polar residues" evidence="1">
    <location>
        <begin position="9"/>
        <end position="20"/>
    </location>
</feature>
<dbReference type="EMBL" id="KQ423440">
    <property type="protein sequence ID" value="KOF72896.1"/>
    <property type="molecule type" value="Genomic_DNA"/>
</dbReference>
<gene>
    <name evidence="2" type="ORF">OCBIM_22038680mg</name>
</gene>
<reference evidence="2" key="1">
    <citation type="submission" date="2015-07" db="EMBL/GenBank/DDBJ databases">
        <title>MeaNS - Measles Nucleotide Surveillance Program.</title>
        <authorList>
            <person name="Tran T."/>
            <person name="Druce J."/>
        </authorList>
    </citation>
    <scope>NUCLEOTIDE SEQUENCE</scope>
    <source>
        <strain evidence="2">UCB-OBI-ISO-001</strain>
        <tissue evidence="2">Gonad</tissue>
    </source>
</reference>
<proteinExistence type="predicted"/>
<name>A0A0L8G783_OCTBM</name>